<evidence type="ECO:0000313" key="4">
    <source>
        <dbReference type="EnsemblMetazoa" id="AAEL019640-PA"/>
    </source>
</evidence>
<feature type="region of interest" description="Disordered" evidence="2">
    <location>
        <begin position="302"/>
        <end position="378"/>
    </location>
</feature>
<feature type="region of interest" description="Disordered" evidence="2">
    <location>
        <begin position="392"/>
        <end position="415"/>
    </location>
</feature>
<proteinExistence type="inferred from homology"/>
<dbReference type="EnsemblMetazoa" id="AAEL019640-RF">
    <property type="protein sequence ID" value="AAEL019640-PF"/>
    <property type="gene ID" value="AAEL019640"/>
</dbReference>
<dbReference type="PANTHER" id="PTHR21456">
    <property type="entry name" value="FAMILY WITH SEQUENCE SIMILARITY 102"/>
    <property type="match status" value="1"/>
</dbReference>
<feature type="region of interest" description="Disordered" evidence="2">
    <location>
        <begin position="666"/>
        <end position="696"/>
    </location>
</feature>
<feature type="compositionally biased region" description="Low complexity" evidence="2">
    <location>
        <begin position="324"/>
        <end position="342"/>
    </location>
</feature>
<dbReference type="FunCoup" id="A0A6I8TVF0">
    <property type="interactions" value="265"/>
</dbReference>
<comment type="similarity">
    <text evidence="1">Belongs to the EEIG family.</text>
</comment>
<accession>A0A6I8TVF0</accession>
<dbReference type="OrthoDB" id="3365224at2759"/>
<dbReference type="AlphaFoldDB" id="A0A6I8TVF0"/>
<dbReference type="PROSITE" id="PS51840">
    <property type="entry name" value="C2_NT"/>
    <property type="match status" value="1"/>
</dbReference>
<keyword evidence="5" id="KW-1185">Reference proteome</keyword>
<dbReference type="Proteomes" id="UP000008820">
    <property type="component" value="Chromosome 2"/>
</dbReference>
<evidence type="ECO:0000259" key="3">
    <source>
        <dbReference type="PROSITE" id="PS51840"/>
    </source>
</evidence>
<organism evidence="4 5">
    <name type="scientific">Aedes aegypti</name>
    <name type="common">Yellowfever mosquito</name>
    <name type="synonym">Culex aegypti</name>
    <dbReference type="NCBI Taxonomy" id="7159"/>
    <lineage>
        <taxon>Eukaryota</taxon>
        <taxon>Metazoa</taxon>
        <taxon>Ecdysozoa</taxon>
        <taxon>Arthropoda</taxon>
        <taxon>Hexapoda</taxon>
        <taxon>Insecta</taxon>
        <taxon>Pterygota</taxon>
        <taxon>Neoptera</taxon>
        <taxon>Endopterygota</taxon>
        <taxon>Diptera</taxon>
        <taxon>Nematocera</taxon>
        <taxon>Culicoidea</taxon>
        <taxon>Culicidae</taxon>
        <taxon>Culicinae</taxon>
        <taxon>Aedini</taxon>
        <taxon>Aedes</taxon>
        <taxon>Stegomyia</taxon>
    </lineage>
</organism>
<feature type="compositionally biased region" description="Polar residues" evidence="2">
    <location>
        <begin position="852"/>
        <end position="876"/>
    </location>
</feature>
<gene>
    <name evidence="4" type="primary">5566421</name>
</gene>
<reference evidence="4" key="2">
    <citation type="submission" date="2020-05" db="UniProtKB">
        <authorList>
            <consortium name="EnsemblMetazoa"/>
        </authorList>
    </citation>
    <scope>IDENTIFICATION</scope>
    <source>
        <strain evidence="4">LVP_AGWG</strain>
    </source>
</reference>
<sequence length="970" mass="105609">MTLIGPGAPGMAFMMKKKKYKFTVELHLEELVEVPFVNAMLFAKIRLLDGGSFQEISNREEVKNHTVKWRQKFEFPCKMTSNASTGVLDPCTVRISIRKEIKGGRSFQKLGFIDLNLAEFAGSGLTSRKCLLEGYDTRHRQDNSMLNVSLRMHMIQGDILFKVPSPSPKSKALPQENLGLGLQPPASVVGPPAVVAPAVTANRVSTKDDSSIASGSSGFDSLTKKKTPLFATSEYQQSIELDPQSFLVTDSGISESSEPPSSLLDTSVASQATLPSHLGTNSNAQSVVGNAVGSTNTVTSTATAAGTVPGGIEMGHSRNSSNTSQMSKGSGYSSFSHSQHSRQSSEGDSGHQRLRSSLQSKSQDAQKKANFPSTAVNGNRFVNVNNKFTTSVTDPGLTAGYGPGSSGGSSSEGTPTKVMTAHRLLTKLKIPQSPNSDSGDDIFITPDVTVMSDEGAMSEDRTDSGLDDFGTPTSEVPLATLVKIKSMNNLSVTKSNIFFTEDEVDCDAVDKNRTIGTPGQQMNLSRMKSLGNLSAYEREFGTTPVDLLKLKKDFELRRFSCAKMKSLTDLNDDNEDAMVQRRKQVSKENVDQKTKNCIDERKSAFQRNGADLPNRFQPFQMRNSFHSGIYRKKAGVGYTRYIGIEDDTPSPLTKMNSIPSLSATDRIDHNPFLTPNIGRKRFSTSSNSPDENDRSPVELRLTRKLAEDVVDSANLLRTPFERNFRKSSPTEDFRLSNPTAPFRQSDSNFYNIIRNYPIGKSSSANLEWLKHRSSYNNFPLSVKPTVTTPTAAPTVPPPLNISAPQTATQATGMVPTSPSSNQPNSRVYHRFRSIVRVILKLVIKRQTNQSASINNSNSTTKLKNPSSSSIPMSETGSLDRMKSAAERRKKGAMESDSGTVPTVSGRVEGTRVNTGLIIDELLKNTKLDHLEESGTGLALYISSDGTTTLGSHEVRMPAGGLRQVVMENPR</sequence>
<dbReference type="Pfam" id="PF10358">
    <property type="entry name" value="NT-C2"/>
    <property type="match status" value="1"/>
</dbReference>
<feature type="region of interest" description="Disordered" evidence="2">
    <location>
        <begin position="852"/>
        <end position="906"/>
    </location>
</feature>
<reference evidence="4 5" key="1">
    <citation type="submission" date="2017-06" db="EMBL/GenBank/DDBJ databases">
        <title>Aedes aegypti genome working group (AGWG) sequencing and assembly.</title>
        <authorList>
            <consortium name="Aedes aegypti Genome Working Group (AGWG)"/>
            <person name="Matthews B.J."/>
        </authorList>
    </citation>
    <scope>NUCLEOTIDE SEQUENCE [LARGE SCALE GENOMIC DNA]</scope>
    <source>
        <strain evidence="4 5">LVP_AGWG</strain>
    </source>
</reference>
<evidence type="ECO:0000313" key="5">
    <source>
        <dbReference type="Proteomes" id="UP000008820"/>
    </source>
</evidence>
<dbReference type="InParanoid" id="A0A6I8TVF0"/>
<evidence type="ECO:0000256" key="2">
    <source>
        <dbReference type="SAM" id="MobiDB-lite"/>
    </source>
</evidence>
<feature type="compositionally biased region" description="Basic and acidic residues" evidence="2">
    <location>
        <begin position="877"/>
        <end position="886"/>
    </location>
</feature>
<name>A0A6I8TVF0_AEDAE</name>
<dbReference type="EnsemblMetazoa" id="AAEL019640-RE">
    <property type="protein sequence ID" value="AAEL019640-PE"/>
    <property type="gene ID" value="AAEL019640"/>
</dbReference>
<dbReference type="InterPro" id="IPR039931">
    <property type="entry name" value="EEIG1/2-like"/>
</dbReference>
<dbReference type="EnsemblMetazoa" id="AAEL019640-RA">
    <property type="protein sequence ID" value="AAEL019640-PA"/>
    <property type="gene ID" value="AAEL019640"/>
</dbReference>
<protein>
    <recommendedName>
        <fullName evidence="3">C2 NT-type domain-containing protein</fullName>
    </recommendedName>
</protein>
<feature type="domain" description="C2 NT-type" evidence="3">
    <location>
        <begin position="12"/>
        <end position="154"/>
    </location>
</feature>
<evidence type="ECO:0000256" key="1">
    <source>
        <dbReference type="ARBA" id="ARBA00034780"/>
    </source>
</evidence>
<dbReference type="PANTHER" id="PTHR21456:SF1">
    <property type="entry name" value="C2 NT-TYPE DOMAIN-CONTAINING PROTEIN"/>
    <property type="match status" value="1"/>
</dbReference>
<dbReference type="EnsemblMetazoa" id="AAEL019640-RC">
    <property type="protein sequence ID" value="AAEL019640-PC"/>
    <property type="gene ID" value="AAEL019640"/>
</dbReference>
<dbReference type="InterPro" id="IPR019448">
    <property type="entry name" value="NT-C2"/>
</dbReference>